<feature type="domain" description="Thioredoxin" evidence="14">
    <location>
        <begin position="4"/>
        <end position="156"/>
    </location>
</feature>
<evidence type="ECO:0000256" key="13">
    <source>
        <dbReference type="PIRSR" id="PIRSR000239-1"/>
    </source>
</evidence>
<evidence type="ECO:0000256" key="5">
    <source>
        <dbReference type="ARBA" id="ARBA00022862"/>
    </source>
</evidence>
<dbReference type="Proteomes" id="UP000002725">
    <property type="component" value="Chromosome"/>
</dbReference>
<dbReference type="FunFam" id="3.40.30.10:FF:000007">
    <property type="entry name" value="Thioredoxin-dependent thiol peroxidase"/>
    <property type="match status" value="1"/>
</dbReference>
<dbReference type="NCBIfam" id="NF006960">
    <property type="entry name" value="PRK09437.1"/>
    <property type="match status" value="1"/>
</dbReference>
<evidence type="ECO:0000256" key="12">
    <source>
        <dbReference type="ARBA" id="ARBA00049091"/>
    </source>
</evidence>
<gene>
    <name evidence="15" type="ordered locus">Paes_0775</name>
</gene>
<keyword evidence="7" id="KW-1015">Disulfide bond</keyword>
<dbReference type="GO" id="GO:0045454">
    <property type="term" value="P:cell redox homeostasis"/>
    <property type="evidence" value="ECO:0007669"/>
    <property type="project" value="TreeGrafter"/>
</dbReference>
<name>B4S6Y5_PROA2</name>
<evidence type="ECO:0000256" key="11">
    <source>
        <dbReference type="ARBA" id="ARBA00042639"/>
    </source>
</evidence>
<dbReference type="KEGG" id="paa:Paes_0775"/>
<evidence type="ECO:0000259" key="14">
    <source>
        <dbReference type="PROSITE" id="PS51352"/>
    </source>
</evidence>
<accession>B4S6Y5</accession>
<comment type="subunit">
    <text evidence="2">Monomer.</text>
</comment>
<dbReference type="CDD" id="cd03017">
    <property type="entry name" value="PRX_BCP"/>
    <property type="match status" value="1"/>
</dbReference>
<dbReference type="SUPFAM" id="SSF52833">
    <property type="entry name" value="Thioredoxin-like"/>
    <property type="match status" value="1"/>
</dbReference>
<dbReference type="InterPro" id="IPR024706">
    <property type="entry name" value="Peroxiredoxin_AhpC-typ"/>
</dbReference>
<feature type="active site" description="Cysteine sulfenic acid (-SOH) intermediate; for peroxidase activity" evidence="13">
    <location>
        <position position="46"/>
    </location>
</feature>
<dbReference type="EMBL" id="CP001108">
    <property type="protein sequence ID" value="ACF45822.1"/>
    <property type="molecule type" value="Genomic_DNA"/>
</dbReference>
<evidence type="ECO:0000256" key="9">
    <source>
        <dbReference type="ARBA" id="ARBA00032824"/>
    </source>
</evidence>
<evidence type="ECO:0000256" key="4">
    <source>
        <dbReference type="ARBA" id="ARBA00022559"/>
    </source>
</evidence>
<evidence type="ECO:0000256" key="8">
    <source>
        <dbReference type="ARBA" id="ARBA00023284"/>
    </source>
</evidence>
<keyword evidence="8" id="KW-0676">Redox-active center</keyword>
<dbReference type="GO" id="GO:0005737">
    <property type="term" value="C:cytoplasm"/>
    <property type="evidence" value="ECO:0007669"/>
    <property type="project" value="TreeGrafter"/>
</dbReference>
<dbReference type="InterPro" id="IPR000866">
    <property type="entry name" value="AhpC/TSA"/>
</dbReference>
<keyword evidence="6" id="KW-0560">Oxidoreductase</keyword>
<keyword evidence="5" id="KW-0049">Antioxidant</keyword>
<keyword evidence="16" id="KW-1185">Reference proteome</keyword>
<dbReference type="PIRSF" id="PIRSF000239">
    <property type="entry name" value="AHPC"/>
    <property type="match status" value="1"/>
</dbReference>
<evidence type="ECO:0000256" key="7">
    <source>
        <dbReference type="ARBA" id="ARBA00023157"/>
    </source>
</evidence>
<reference evidence="15" key="1">
    <citation type="submission" date="2008-06" db="EMBL/GenBank/DDBJ databases">
        <title>Complete sequence of chromosome of Prosthecochloris aestuarii DSM 271.</title>
        <authorList>
            <consortium name="US DOE Joint Genome Institute"/>
            <person name="Lucas S."/>
            <person name="Copeland A."/>
            <person name="Lapidus A."/>
            <person name="Glavina del Rio T."/>
            <person name="Dalin E."/>
            <person name="Tice H."/>
            <person name="Bruce D."/>
            <person name="Goodwin L."/>
            <person name="Pitluck S."/>
            <person name="Schmutz J."/>
            <person name="Larimer F."/>
            <person name="Land M."/>
            <person name="Hauser L."/>
            <person name="Kyrpides N."/>
            <person name="Anderson I."/>
            <person name="Liu Z."/>
            <person name="Li T."/>
            <person name="Zhao F."/>
            <person name="Overmann J."/>
            <person name="Bryant D.A."/>
            <person name="Richardson P."/>
        </authorList>
    </citation>
    <scope>NUCLEOTIDE SEQUENCE [LARGE SCALE GENOMIC DNA]</scope>
    <source>
        <strain evidence="15">DSM 271</strain>
    </source>
</reference>
<evidence type="ECO:0000256" key="10">
    <source>
        <dbReference type="ARBA" id="ARBA00038489"/>
    </source>
</evidence>
<comment type="function">
    <text evidence="1">Thiol-specific peroxidase that catalyzes the reduction of hydrogen peroxide and organic hydroperoxides to water and alcohols, respectively. Plays a role in cell protection against oxidative stress by detoxifying peroxides and as sensor of hydrogen peroxide-mediated signaling events.</text>
</comment>
<dbReference type="STRING" id="290512.Paes_0775"/>
<comment type="similarity">
    <text evidence="10">Belongs to the peroxiredoxin family. BCP/PrxQ subfamily.</text>
</comment>
<dbReference type="PANTHER" id="PTHR42801">
    <property type="entry name" value="THIOREDOXIN-DEPENDENT PEROXIDE REDUCTASE"/>
    <property type="match status" value="1"/>
</dbReference>
<dbReference type="PROSITE" id="PS51352">
    <property type="entry name" value="THIOREDOXIN_2"/>
    <property type="match status" value="1"/>
</dbReference>
<dbReference type="InterPro" id="IPR050924">
    <property type="entry name" value="Peroxiredoxin_BCP/PrxQ"/>
</dbReference>
<organism evidence="15 16">
    <name type="scientific">Prosthecochloris aestuarii (strain DSM 271 / SK 413)</name>
    <dbReference type="NCBI Taxonomy" id="290512"/>
    <lineage>
        <taxon>Bacteria</taxon>
        <taxon>Pseudomonadati</taxon>
        <taxon>Chlorobiota</taxon>
        <taxon>Chlorobiia</taxon>
        <taxon>Chlorobiales</taxon>
        <taxon>Chlorobiaceae</taxon>
        <taxon>Prosthecochloris</taxon>
    </lineage>
</organism>
<evidence type="ECO:0000313" key="16">
    <source>
        <dbReference type="Proteomes" id="UP000002725"/>
    </source>
</evidence>
<evidence type="ECO:0000256" key="3">
    <source>
        <dbReference type="ARBA" id="ARBA00013017"/>
    </source>
</evidence>
<dbReference type="AlphaFoldDB" id="B4S6Y5"/>
<dbReference type="Gene3D" id="3.40.30.10">
    <property type="entry name" value="Glutaredoxin"/>
    <property type="match status" value="1"/>
</dbReference>
<evidence type="ECO:0000256" key="2">
    <source>
        <dbReference type="ARBA" id="ARBA00011245"/>
    </source>
</evidence>
<evidence type="ECO:0000256" key="1">
    <source>
        <dbReference type="ARBA" id="ARBA00003330"/>
    </source>
</evidence>
<proteinExistence type="inferred from homology"/>
<dbReference type="PANTHER" id="PTHR42801:SF4">
    <property type="entry name" value="AHPC_TSA FAMILY PROTEIN"/>
    <property type="match status" value="1"/>
</dbReference>
<sequence length="156" mass="17976">MKLLAHGDPAPLFESVDQDGQPVKLVDYKGKKVILYFYPKDDTPGCTKEACAFRDNFPKFKEIGVEVLGVSVDSEKRHKKFTEKYDLPFRLVVDEEKTIVEHYGVWGLKKFMGREYMGTARVTYLINEEGVIDMVWPKVKPEKHASEIVAYLEQNN</sequence>
<evidence type="ECO:0000256" key="6">
    <source>
        <dbReference type="ARBA" id="ARBA00023002"/>
    </source>
</evidence>
<dbReference type="RefSeq" id="WP_012505359.1">
    <property type="nucleotide sequence ID" value="NC_011059.1"/>
</dbReference>
<protein>
    <recommendedName>
        <fullName evidence="3">thioredoxin-dependent peroxiredoxin</fullName>
        <ecNumber evidence="3">1.11.1.24</ecNumber>
    </recommendedName>
    <alternativeName>
        <fullName evidence="9">Thioredoxin peroxidase</fullName>
    </alternativeName>
    <alternativeName>
        <fullName evidence="11">Thioredoxin-dependent peroxiredoxin Bcp</fullName>
    </alternativeName>
</protein>
<dbReference type="GO" id="GO:0034599">
    <property type="term" value="P:cellular response to oxidative stress"/>
    <property type="evidence" value="ECO:0007669"/>
    <property type="project" value="TreeGrafter"/>
</dbReference>
<dbReference type="HOGENOM" id="CLU_042529_14_1_10"/>
<dbReference type="InterPro" id="IPR036249">
    <property type="entry name" value="Thioredoxin-like_sf"/>
</dbReference>
<dbReference type="Pfam" id="PF00578">
    <property type="entry name" value="AhpC-TSA"/>
    <property type="match status" value="1"/>
</dbReference>
<dbReference type="EC" id="1.11.1.24" evidence="3"/>
<dbReference type="InterPro" id="IPR013766">
    <property type="entry name" value="Thioredoxin_domain"/>
</dbReference>
<keyword evidence="4" id="KW-0575">Peroxidase</keyword>
<dbReference type="GO" id="GO:0008379">
    <property type="term" value="F:thioredoxin peroxidase activity"/>
    <property type="evidence" value="ECO:0007669"/>
    <property type="project" value="TreeGrafter"/>
</dbReference>
<comment type="catalytic activity">
    <reaction evidence="12">
        <text>a hydroperoxide + [thioredoxin]-dithiol = an alcohol + [thioredoxin]-disulfide + H2O</text>
        <dbReference type="Rhea" id="RHEA:62620"/>
        <dbReference type="Rhea" id="RHEA-COMP:10698"/>
        <dbReference type="Rhea" id="RHEA-COMP:10700"/>
        <dbReference type="ChEBI" id="CHEBI:15377"/>
        <dbReference type="ChEBI" id="CHEBI:29950"/>
        <dbReference type="ChEBI" id="CHEBI:30879"/>
        <dbReference type="ChEBI" id="CHEBI:35924"/>
        <dbReference type="ChEBI" id="CHEBI:50058"/>
        <dbReference type="EC" id="1.11.1.24"/>
    </reaction>
</comment>
<evidence type="ECO:0000313" key="15">
    <source>
        <dbReference type="EMBL" id="ACF45822.1"/>
    </source>
</evidence>
<dbReference type="eggNOG" id="COG1225">
    <property type="taxonomic scope" value="Bacteria"/>
</dbReference>